<name>A0A4P2QJY6_SORCE</name>
<dbReference type="InterPro" id="IPR051276">
    <property type="entry name" value="Saccharopine_DH-like_oxidrdct"/>
</dbReference>
<evidence type="ECO:0000313" key="4">
    <source>
        <dbReference type="Proteomes" id="UP000295497"/>
    </source>
</evidence>
<dbReference type="Proteomes" id="UP000295497">
    <property type="component" value="Chromosome"/>
</dbReference>
<keyword evidence="3" id="KW-0560">Oxidoreductase</keyword>
<dbReference type="PANTHER" id="PTHR12286">
    <property type="entry name" value="SACCHAROPINE DEHYDROGENASE-LIKE OXIDOREDUCTASE"/>
    <property type="match status" value="1"/>
</dbReference>
<dbReference type="GO" id="GO:0009247">
    <property type="term" value="P:glycolipid biosynthetic process"/>
    <property type="evidence" value="ECO:0007669"/>
    <property type="project" value="TreeGrafter"/>
</dbReference>
<feature type="compositionally biased region" description="Basic and acidic residues" evidence="1">
    <location>
        <begin position="218"/>
        <end position="228"/>
    </location>
</feature>
<dbReference type="EC" id="1.5.1.7" evidence="3"/>
<feature type="region of interest" description="Disordered" evidence="1">
    <location>
        <begin position="212"/>
        <end position="231"/>
    </location>
</feature>
<dbReference type="Gene3D" id="3.40.50.720">
    <property type="entry name" value="NAD(P)-binding Rossmann-like Domain"/>
    <property type="match status" value="1"/>
</dbReference>
<dbReference type="RefSeq" id="WP_207217793.1">
    <property type="nucleotide sequence ID" value="NZ_CP012672.1"/>
</dbReference>
<sequence length="403" mass="42467">MTKELDIVLFGATGFTGRLVAEYLVARRPGVRWALAGRRRRRLELVRSGLAALDPAAEALPILVGDSLDRGAMDDIVRRARVVCSTAGPYAKYGDQVVAACVEAGTSYCDITGETHWIRRMIEAHHARAEATGARIVHCCGFDSIPSDLGVLMLHEHLAAQGDRLAEAHGRVILKMPGGLSGGSVATLMSIFENIGDPAVWRALIDPYALDPEGSPRGPDRRDFKAPGRDAGSGGWTAPFIMAAINTRVVRRSNALLGHAYGRDFRYDEAISTGEGVAGLARAAGISAALGGASALAVVPPGRRLLGRLLPAPGEGPSREQREQGRFRLEIHARSAAGKKLTGVVAGSHDPGYGGTAIMLGEAALSLAQDDLPAHGGVLTPAVAMGTKLIERLRAAGETYRAE</sequence>
<dbReference type="AlphaFoldDB" id="A0A4P2QJY6"/>
<dbReference type="GO" id="GO:0004754">
    <property type="term" value="F:saccharopine dehydrogenase (NAD+, L-lysine-forming) activity"/>
    <property type="evidence" value="ECO:0007669"/>
    <property type="project" value="UniProtKB-EC"/>
</dbReference>
<dbReference type="EMBL" id="CP012672">
    <property type="protein sequence ID" value="AUX29971.1"/>
    <property type="molecule type" value="Genomic_DNA"/>
</dbReference>
<organism evidence="3 4">
    <name type="scientific">Sorangium cellulosum</name>
    <name type="common">Polyangium cellulosum</name>
    <dbReference type="NCBI Taxonomy" id="56"/>
    <lineage>
        <taxon>Bacteria</taxon>
        <taxon>Pseudomonadati</taxon>
        <taxon>Myxococcota</taxon>
        <taxon>Polyangia</taxon>
        <taxon>Polyangiales</taxon>
        <taxon>Polyangiaceae</taxon>
        <taxon>Sorangium</taxon>
    </lineage>
</organism>
<dbReference type="SUPFAM" id="SSF51735">
    <property type="entry name" value="NAD(P)-binding Rossmann-fold domains"/>
    <property type="match status" value="1"/>
</dbReference>
<reference evidence="3 4" key="1">
    <citation type="submission" date="2015-09" db="EMBL/GenBank/DDBJ databases">
        <title>Sorangium comparison.</title>
        <authorList>
            <person name="Zaburannyi N."/>
            <person name="Bunk B."/>
            <person name="Overmann J."/>
            <person name="Mueller R."/>
        </authorList>
    </citation>
    <scope>NUCLEOTIDE SEQUENCE [LARGE SCALE GENOMIC DNA]</scope>
    <source>
        <strain evidence="3 4">So ce836</strain>
    </source>
</reference>
<evidence type="ECO:0000313" key="3">
    <source>
        <dbReference type="EMBL" id="AUX29971.1"/>
    </source>
</evidence>
<proteinExistence type="predicted"/>
<dbReference type="InterPro" id="IPR005097">
    <property type="entry name" value="Sacchrp_dh_NADP-bd"/>
</dbReference>
<dbReference type="PANTHER" id="PTHR12286:SF5">
    <property type="entry name" value="SACCHAROPINE DEHYDROGENASE-LIKE OXIDOREDUCTASE"/>
    <property type="match status" value="1"/>
</dbReference>
<protein>
    <submittedName>
        <fullName evidence="3">Saccharopine dehydrogenase</fullName>
        <ecNumber evidence="3">1.5.1.7</ecNumber>
    </submittedName>
</protein>
<feature type="domain" description="Saccharopine dehydrogenase NADP binding" evidence="2">
    <location>
        <begin position="7"/>
        <end position="137"/>
    </location>
</feature>
<accession>A0A4P2QJY6</accession>
<evidence type="ECO:0000259" key="2">
    <source>
        <dbReference type="Pfam" id="PF03435"/>
    </source>
</evidence>
<dbReference type="GO" id="GO:0005886">
    <property type="term" value="C:plasma membrane"/>
    <property type="evidence" value="ECO:0007669"/>
    <property type="project" value="TreeGrafter"/>
</dbReference>
<dbReference type="InterPro" id="IPR036291">
    <property type="entry name" value="NAD(P)-bd_dom_sf"/>
</dbReference>
<dbReference type="Pfam" id="PF03435">
    <property type="entry name" value="Sacchrp_dh_NADP"/>
    <property type="match status" value="1"/>
</dbReference>
<evidence type="ECO:0000256" key="1">
    <source>
        <dbReference type="SAM" id="MobiDB-lite"/>
    </source>
</evidence>
<gene>
    <name evidence="3" type="ORF">SOCE836_020660</name>
</gene>